<evidence type="ECO:0000313" key="2">
    <source>
        <dbReference type="EMBL" id="PSW14838.1"/>
    </source>
</evidence>
<proteinExistence type="predicted"/>
<dbReference type="InterPro" id="IPR000835">
    <property type="entry name" value="HTH_MarR-typ"/>
</dbReference>
<dbReference type="AlphaFoldDB" id="A0A2T3NIH8"/>
<sequence length="97" mass="10970">MDKLAQSGPIDSNLVRAARAVPYQVGLVKLSKTQLRVLQSIRCGEEVSAIQIAERCNLSSSWASNTLRMLLEKCYVSRYGIKKESGGIEFWYFRKLN</sequence>
<comment type="caution">
    <text evidence="2">The sequence shown here is derived from an EMBL/GenBank/DDBJ whole genome shotgun (WGS) entry which is preliminary data.</text>
</comment>
<accession>A0A2T3NIH8</accession>
<reference evidence="2 3" key="1">
    <citation type="submission" date="2018-01" db="EMBL/GenBank/DDBJ databases">
        <title>Whole genome sequencing of Histamine producing bacteria.</title>
        <authorList>
            <person name="Butler K."/>
        </authorList>
    </citation>
    <scope>NUCLEOTIDE SEQUENCE [LARGE SCALE GENOMIC DNA]</scope>
    <source>
        <strain evidence="2 3">DSM 100436</strain>
    </source>
</reference>
<protein>
    <submittedName>
        <fullName evidence="2">MarR family transcriptional regulator</fullName>
    </submittedName>
</protein>
<organism evidence="2 3">
    <name type="scientific">Photobacterium sanctipauli</name>
    <dbReference type="NCBI Taxonomy" id="1342794"/>
    <lineage>
        <taxon>Bacteria</taxon>
        <taxon>Pseudomonadati</taxon>
        <taxon>Pseudomonadota</taxon>
        <taxon>Gammaproteobacteria</taxon>
        <taxon>Vibrionales</taxon>
        <taxon>Vibrionaceae</taxon>
        <taxon>Photobacterium</taxon>
    </lineage>
</organism>
<dbReference type="EMBL" id="PYMA01000018">
    <property type="protein sequence ID" value="PSW14838.1"/>
    <property type="molecule type" value="Genomic_DNA"/>
</dbReference>
<dbReference type="Proteomes" id="UP000241771">
    <property type="component" value="Unassembled WGS sequence"/>
</dbReference>
<dbReference type="InterPro" id="IPR036388">
    <property type="entry name" value="WH-like_DNA-bd_sf"/>
</dbReference>
<keyword evidence="3" id="KW-1185">Reference proteome</keyword>
<gene>
    <name evidence="2" type="ORF">C9I98_21680</name>
</gene>
<dbReference type="OrthoDB" id="5827039at2"/>
<dbReference type="Pfam" id="PF01047">
    <property type="entry name" value="MarR"/>
    <property type="match status" value="1"/>
</dbReference>
<dbReference type="InterPro" id="IPR036390">
    <property type="entry name" value="WH_DNA-bd_sf"/>
</dbReference>
<evidence type="ECO:0000259" key="1">
    <source>
        <dbReference type="Pfam" id="PF01047"/>
    </source>
</evidence>
<dbReference type="Gene3D" id="1.10.10.10">
    <property type="entry name" value="Winged helix-like DNA-binding domain superfamily/Winged helix DNA-binding domain"/>
    <property type="match status" value="1"/>
</dbReference>
<feature type="domain" description="HTH marR-type" evidence="1">
    <location>
        <begin position="30"/>
        <end position="79"/>
    </location>
</feature>
<dbReference type="GO" id="GO:0003700">
    <property type="term" value="F:DNA-binding transcription factor activity"/>
    <property type="evidence" value="ECO:0007669"/>
    <property type="project" value="InterPro"/>
</dbReference>
<dbReference type="SUPFAM" id="SSF46785">
    <property type="entry name" value="Winged helix' DNA-binding domain"/>
    <property type="match status" value="1"/>
</dbReference>
<name>A0A2T3NIH8_9GAMM</name>
<evidence type="ECO:0000313" key="3">
    <source>
        <dbReference type="Proteomes" id="UP000241771"/>
    </source>
</evidence>
<dbReference type="RefSeq" id="WP_036817643.1">
    <property type="nucleotide sequence ID" value="NZ_JGVO01000088.1"/>
</dbReference>